<dbReference type="HOGENOM" id="CLU_1883580_0_0_11"/>
<proteinExistence type="predicted"/>
<protein>
    <submittedName>
        <fullName evidence="1">Uncharacterized protein</fullName>
    </submittedName>
</protein>
<dbReference type="EMBL" id="CP009896">
    <property type="protein sequence ID" value="AIY18564.1"/>
    <property type="molecule type" value="Genomic_DNA"/>
</dbReference>
<dbReference type="AlphaFoldDB" id="A0A0A1DMJ7"/>
<evidence type="ECO:0000313" key="1">
    <source>
        <dbReference type="EMBL" id="AIY18564.1"/>
    </source>
</evidence>
<dbReference type="KEGG" id="psim:KR76_20625"/>
<dbReference type="RefSeq" id="WP_038680917.1">
    <property type="nucleotide sequence ID" value="NZ_BJMC01000010.1"/>
</dbReference>
<sequence>MSSTPDSLAQRYGTSSRTRRTAVVAGSVVVAVSFLGWLLWAMLFHANPAVSSEEIGHEVVDDHTATIRVRISYGDGPVDATCQARAISHDKAVVGEQTFTPTVADGGIEEVTVRTERRATTVEWIGCKAPDQPRYR</sequence>
<gene>
    <name evidence="1" type="ORF">KR76_20625</name>
</gene>
<dbReference type="GeneID" id="96611198"/>
<organism evidence="1 2">
    <name type="scientific">Nocardioides simplex</name>
    <name type="common">Arthrobacter simplex</name>
    <dbReference type="NCBI Taxonomy" id="2045"/>
    <lineage>
        <taxon>Bacteria</taxon>
        <taxon>Bacillati</taxon>
        <taxon>Actinomycetota</taxon>
        <taxon>Actinomycetes</taxon>
        <taxon>Propionibacteriales</taxon>
        <taxon>Nocardioidaceae</taxon>
        <taxon>Pimelobacter</taxon>
    </lineage>
</organism>
<dbReference type="OrthoDB" id="3826498at2"/>
<evidence type="ECO:0000313" key="2">
    <source>
        <dbReference type="Proteomes" id="UP000030300"/>
    </source>
</evidence>
<reference evidence="1 2" key="1">
    <citation type="journal article" date="2015" name="Genome Announc.">
        <title>Complete Genome Sequence of Steroid-Transforming Nocardioides simplex VKM Ac-2033D.</title>
        <authorList>
            <person name="Shtratnikova V.Y."/>
            <person name="Schelkunov M.I."/>
            <person name="Pekov Y.A."/>
            <person name="Fokina V.V."/>
            <person name="Logacheva M.D."/>
            <person name="Sokolov S.L."/>
            <person name="Bragin E.Y."/>
            <person name="Ashapkin V.V."/>
            <person name="Donova M.V."/>
        </authorList>
    </citation>
    <scope>NUCLEOTIDE SEQUENCE [LARGE SCALE GENOMIC DNA]</scope>
    <source>
        <strain evidence="1 2">VKM Ac-2033D</strain>
    </source>
</reference>
<accession>A0A0A1DMJ7</accession>
<dbReference type="Proteomes" id="UP000030300">
    <property type="component" value="Chromosome"/>
</dbReference>
<dbReference type="Pfam" id="PF14155">
    <property type="entry name" value="DUF4307"/>
    <property type="match status" value="1"/>
</dbReference>
<dbReference type="InterPro" id="IPR025443">
    <property type="entry name" value="DUF4307"/>
</dbReference>
<dbReference type="STRING" id="2045.KR76_20625"/>
<keyword evidence="2" id="KW-1185">Reference proteome</keyword>
<name>A0A0A1DMJ7_NOCSI</name>